<reference evidence="1" key="1">
    <citation type="submission" date="2019-04" db="EMBL/GenBank/DDBJ databases">
        <title>Genome assembly of Zosterops borbonicus 15179.</title>
        <authorList>
            <person name="Leroy T."/>
            <person name="Anselmetti Y."/>
            <person name="Tilak M.-K."/>
            <person name="Nabholz B."/>
        </authorList>
    </citation>
    <scope>NUCLEOTIDE SEQUENCE</scope>
    <source>
        <strain evidence="1">HGM_15179</strain>
        <tissue evidence="1">Muscle</tissue>
    </source>
</reference>
<evidence type="ECO:0000313" key="1">
    <source>
        <dbReference type="EMBL" id="TRZ14574.1"/>
    </source>
</evidence>
<sequence length="103" mass="12283">MGKWETMTRMKGSKWMNHRVTTQMETIVPRVEITITVAFKVMSPGGSYSPVFPFDYFFDPGTNCYEQNSLRKLNREFVKMICMRLVIYEKLSLTQPKKIYYYK</sequence>
<proteinExistence type="predicted"/>
<dbReference type="Proteomes" id="UP000796761">
    <property type="component" value="Unassembled WGS sequence"/>
</dbReference>
<gene>
    <name evidence="1" type="ORF">HGM15179_012530</name>
</gene>
<name>A0A8K1GAX9_9PASS</name>
<accession>A0A8K1GAX9</accession>
<dbReference type="AlphaFoldDB" id="A0A8K1GAX9"/>
<dbReference type="EMBL" id="SWJQ01000428">
    <property type="protein sequence ID" value="TRZ14574.1"/>
    <property type="molecule type" value="Genomic_DNA"/>
</dbReference>
<keyword evidence="2" id="KW-1185">Reference proteome</keyword>
<evidence type="ECO:0000313" key="2">
    <source>
        <dbReference type="Proteomes" id="UP000796761"/>
    </source>
</evidence>
<comment type="caution">
    <text evidence="1">The sequence shown here is derived from an EMBL/GenBank/DDBJ whole genome shotgun (WGS) entry which is preliminary data.</text>
</comment>
<organism evidence="1 2">
    <name type="scientific">Zosterops borbonicus</name>
    <dbReference type="NCBI Taxonomy" id="364589"/>
    <lineage>
        <taxon>Eukaryota</taxon>
        <taxon>Metazoa</taxon>
        <taxon>Chordata</taxon>
        <taxon>Craniata</taxon>
        <taxon>Vertebrata</taxon>
        <taxon>Euteleostomi</taxon>
        <taxon>Archelosauria</taxon>
        <taxon>Archosauria</taxon>
        <taxon>Dinosauria</taxon>
        <taxon>Saurischia</taxon>
        <taxon>Theropoda</taxon>
        <taxon>Coelurosauria</taxon>
        <taxon>Aves</taxon>
        <taxon>Neognathae</taxon>
        <taxon>Neoaves</taxon>
        <taxon>Telluraves</taxon>
        <taxon>Australaves</taxon>
        <taxon>Passeriformes</taxon>
        <taxon>Sylvioidea</taxon>
        <taxon>Zosteropidae</taxon>
        <taxon>Zosterops</taxon>
    </lineage>
</organism>
<protein>
    <submittedName>
        <fullName evidence="1">Uncharacterized protein</fullName>
    </submittedName>
</protein>